<dbReference type="HOGENOM" id="CLU_132069_0_0_6"/>
<keyword evidence="1" id="KW-0812">Transmembrane</keyword>
<comment type="caution">
    <text evidence="2">The sequence shown here is derived from an EMBL/GenBank/DDBJ whole genome shotgun (WGS) entry which is preliminary data.</text>
</comment>
<dbReference type="EMBL" id="JPGN01000087">
    <property type="protein sequence ID" value="KFI18133.1"/>
    <property type="molecule type" value="Genomic_DNA"/>
</dbReference>
<gene>
    <name evidence="2" type="ORF">IB75_15665</name>
</gene>
<organism evidence="2 3">
    <name type="scientific">Nitrosococcus oceani C-27</name>
    <dbReference type="NCBI Taxonomy" id="314279"/>
    <lineage>
        <taxon>Bacteria</taxon>
        <taxon>Pseudomonadati</taxon>
        <taxon>Pseudomonadota</taxon>
        <taxon>Gammaproteobacteria</taxon>
        <taxon>Chromatiales</taxon>
        <taxon>Chromatiaceae</taxon>
        <taxon>Nitrosococcus</taxon>
    </lineage>
</organism>
<evidence type="ECO:0000313" key="3">
    <source>
        <dbReference type="Proteomes" id="UP000028839"/>
    </source>
</evidence>
<sequence>MLHATGVQFVRPSHGRGTVRLTNILRLFATAATGVVCLPADRNNQKIAEVLATARHYGNMRFVLFTLYVTITAGLVFSVFGNLFGQQTRWEVFALKGFGVISTAVFIFFDHNINNYLLSLGKYIADRFEGSHYLFIPGYSKGTISYIICTPEALIGLFWLPSFFLGSATFCSN</sequence>
<dbReference type="AlphaFoldDB" id="A0A0E2YXE1"/>
<dbReference type="Proteomes" id="UP000028839">
    <property type="component" value="Unassembled WGS sequence"/>
</dbReference>
<keyword evidence="1" id="KW-1133">Transmembrane helix</keyword>
<protein>
    <submittedName>
        <fullName evidence="2">Uncharacterized protein</fullName>
    </submittedName>
</protein>
<feature type="transmembrane region" description="Helical" evidence="1">
    <location>
        <begin position="62"/>
        <end position="84"/>
    </location>
</feature>
<evidence type="ECO:0000256" key="1">
    <source>
        <dbReference type="SAM" id="Phobius"/>
    </source>
</evidence>
<feature type="transmembrane region" description="Helical" evidence="1">
    <location>
        <begin position="90"/>
        <end position="109"/>
    </location>
</feature>
<reference evidence="2 3" key="1">
    <citation type="submission" date="2014-07" db="EMBL/GenBank/DDBJ databases">
        <title>Comparative analysis of Nitrosococcus oceani genome inventories of strains from Pacific and Atlantic gyres.</title>
        <authorList>
            <person name="Lim C.K."/>
            <person name="Wang L."/>
            <person name="Sayavedra-Soto L.A."/>
            <person name="Klotz M.G."/>
        </authorList>
    </citation>
    <scope>NUCLEOTIDE SEQUENCE [LARGE SCALE GENOMIC DNA]</scope>
    <source>
        <strain evidence="2 3">C-27</strain>
    </source>
</reference>
<name>A0A0E2YXE1_9GAMM</name>
<keyword evidence="1" id="KW-0472">Membrane</keyword>
<evidence type="ECO:0000313" key="2">
    <source>
        <dbReference type="EMBL" id="KFI18133.1"/>
    </source>
</evidence>
<proteinExistence type="predicted"/>
<accession>A0A0E2YXE1</accession>